<reference evidence="2 3" key="1">
    <citation type="submission" date="2020-04" db="EMBL/GenBank/DDBJ databases">
        <authorList>
            <person name="Yoon J."/>
        </authorList>
    </citation>
    <scope>NUCLEOTIDE SEQUENCE [LARGE SCALE GENOMIC DNA]</scope>
    <source>
        <strain evidence="2 3">KMU-166</strain>
    </source>
</reference>
<name>A0ABX1GBQ1_9GAMM</name>
<sequence length="148" mass="16596">MSESVYAKAPPDELFQLEVDTWTEPYWTACKAHTLKLPRCGNCQHYTELGASHCRHCLSQNIEWVEHSGEGRIFSFTVVRFPVIPSLQDSVPYVPAVIELDGVEGLRLISNVINAPLDSIEVGEKVSICWHDRDDGVSLPRFTLANAQ</sequence>
<protein>
    <submittedName>
        <fullName evidence="2">Small subunit of thiolase DitF</fullName>
    </submittedName>
</protein>
<dbReference type="Pfam" id="PF01796">
    <property type="entry name" value="OB_ChsH2_C"/>
    <property type="match status" value="1"/>
</dbReference>
<dbReference type="PANTHER" id="PTHR34075">
    <property type="entry name" value="BLR3430 PROTEIN"/>
    <property type="match status" value="1"/>
</dbReference>
<dbReference type="Gene3D" id="6.10.30.10">
    <property type="match status" value="1"/>
</dbReference>
<feature type="domain" description="ChsH2 C-terminal OB-fold" evidence="1">
    <location>
        <begin position="64"/>
        <end position="131"/>
    </location>
</feature>
<comment type="caution">
    <text evidence="2">The sequence shown here is derived from an EMBL/GenBank/DDBJ whole genome shotgun (WGS) entry which is preliminary data.</text>
</comment>
<keyword evidence="3" id="KW-1185">Reference proteome</keyword>
<proteinExistence type="predicted"/>
<dbReference type="EMBL" id="JAAWWK010000001">
    <property type="protein sequence ID" value="NKI16592.1"/>
    <property type="molecule type" value="Genomic_DNA"/>
</dbReference>
<dbReference type="PANTHER" id="PTHR34075:SF5">
    <property type="entry name" value="BLR3430 PROTEIN"/>
    <property type="match status" value="1"/>
</dbReference>
<dbReference type="InterPro" id="IPR012340">
    <property type="entry name" value="NA-bd_OB-fold"/>
</dbReference>
<evidence type="ECO:0000313" key="2">
    <source>
        <dbReference type="EMBL" id="NKI16592.1"/>
    </source>
</evidence>
<dbReference type="InterPro" id="IPR052513">
    <property type="entry name" value="Thioester_dehydratase-like"/>
</dbReference>
<organism evidence="2 3">
    <name type="scientific">Spongiibacter thalassae</name>
    <dbReference type="NCBI Taxonomy" id="2721624"/>
    <lineage>
        <taxon>Bacteria</taxon>
        <taxon>Pseudomonadati</taxon>
        <taxon>Pseudomonadota</taxon>
        <taxon>Gammaproteobacteria</taxon>
        <taxon>Cellvibrionales</taxon>
        <taxon>Spongiibacteraceae</taxon>
        <taxon>Spongiibacter</taxon>
    </lineage>
</organism>
<dbReference type="Proteomes" id="UP000765845">
    <property type="component" value="Unassembled WGS sequence"/>
</dbReference>
<dbReference type="RefSeq" id="WP_168449104.1">
    <property type="nucleotide sequence ID" value="NZ_JAAWWK010000001.1"/>
</dbReference>
<dbReference type="SUPFAM" id="SSF50249">
    <property type="entry name" value="Nucleic acid-binding proteins"/>
    <property type="match status" value="1"/>
</dbReference>
<accession>A0ABX1GBQ1</accession>
<gene>
    <name evidence="2" type="ORF">HCU74_04055</name>
</gene>
<evidence type="ECO:0000313" key="3">
    <source>
        <dbReference type="Proteomes" id="UP000765845"/>
    </source>
</evidence>
<dbReference type="InterPro" id="IPR002878">
    <property type="entry name" value="ChsH2_C"/>
</dbReference>
<evidence type="ECO:0000259" key="1">
    <source>
        <dbReference type="Pfam" id="PF01796"/>
    </source>
</evidence>